<keyword evidence="4" id="KW-0997">Cell inner membrane</keyword>
<dbReference type="InterPro" id="IPR036138">
    <property type="entry name" value="PBP_dimer_sf"/>
</dbReference>
<dbReference type="AlphaFoldDB" id="A0A0G1NGY4"/>
<feature type="domain" description="Penicillin-binding protein dimerisation" evidence="15">
    <location>
        <begin position="98"/>
        <end position="268"/>
    </location>
</feature>
<evidence type="ECO:0000256" key="11">
    <source>
        <dbReference type="ARBA" id="ARBA00023136"/>
    </source>
</evidence>
<accession>A0A0G1NGY4</accession>
<protein>
    <submittedName>
        <fullName evidence="16">Cell elongation specific D,D-transpeptidase</fullName>
    </submittedName>
</protein>
<dbReference type="Gene3D" id="3.40.710.10">
    <property type="entry name" value="DD-peptidase/beta-lactamase superfamily"/>
    <property type="match status" value="1"/>
</dbReference>
<dbReference type="GO" id="GO:0009002">
    <property type="term" value="F:serine-type D-Ala-D-Ala carboxypeptidase activity"/>
    <property type="evidence" value="ECO:0007669"/>
    <property type="project" value="InterPro"/>
</dbReference>
<feature type="domain" description="Penicillin-binding protein transpeptidase" evidence="14">
    <location>
        <begin position="308"/>
        <end position="647"/>
    </location>
</feature>
<gene>
    <name evidence="16" type="ORF">UX27_C0002G0004</name>
</gene>
<evidence type="ECO:0000256" key="13">
    <source>
        <dbReference type="SAM" id="Phobius"/>
    </source>
</evidence>
<evidence type="ECO:0000256" key="10">
    <source>
        <dbReference type="ARBA" id="ARBA00022989"/>
    </source>
</evidence>
<keyword evidence="10 13" id="KW-1133">Transmembrane helix</keyword>
<dbReference type="SUPFAM" id="SSF56519">
    <property type="entry name" value="Penicillin binding protein dimerisation domain"/>
    <property type="match status" value="1"/>
</dbReference>
<keyword evidence="9" id="KW-0573">Peptidoglycan synthesis</keyword>
<evidence type="ECO:0000256" key="7">
    <source>
        <dbReference type="ARBA" id="ARBA00022801"/>
    </source>
</evidence>
<organism evidence="16 17">
    <name type="scientific">Candidatus Azambacteria bacterium GW2011_GWA2_45_90</name>
    <dbReference type="NCBI Taxonomy" id="1618614"/>
    <lineage>
        <taxon>Bacteria</taxon>
        <taxon>Candidatus Azamiibacteriota</taxon>
    </lineage>
</organism>
<evidence type="ECO:0000256" key="12">
    <source>
        <dbReference type="ARBA" id="ARBA00023316"/>
    </source>
</evidence>
<reference evidence="16 17" key="1">
    <citation type="journal article" date="2015" name="Nature">
        <title>rRNA introns, odd ribosomes, and small enigmatic genomes across a large radiation of phyla.</title>
        <authorList>
            <person name="Brown C.T."/>
            <person name="Hug L.A."/>
            <person name="Thomas B.C."/>
            <person name="Sharon I."/>
            <person name="Castelle C.J."/>
            <person name="Singh A."/>
            <person name="Wilkins M.J."/>
            <person name="Williams K.H."/>
            <person name="Banfield J.F."/>
        </authorList>
    </citation>
    <scope>NUCLEOTIDE SEQUENCE [LARGE SCALE GENOMIC DNA]</scope>
</reference>
<dbReference type="GO" id="GO:0009252">
    <property type="term" value="P:peptidoglycan biosynthetic process"/>
    <property type="evidence" value="ECO:0007669"/>
    <property type="project" value="UniProtKB-KW"/>
</dbReference>
<dbReference type="InterPro" id="IPR050515">
    <property type="entry name" value="Beta-lactam/transpept"/>
</dbReference>
<dbReference type="InterPro" id="IPR001460">
    <property type="entry name" value="PCN-bd_Tpept"/>
</dbReference>
<dbReference type="Proteomes" id="UP000034644">
    <property type="component" value="Unassembled WGS sequence"/>
</dbReference>
<comment type="subcellular location">
    <subcellularLocation>
        <location evidence="2">Cell membrane</location>
    </subcellularLocation>
    <subcellularLocation>
        <location evidence="1">Membrane</location>
        <topology evidence="1">Single-pass membrane protein</topology>
    </subcellularLocation>
</comment>
<keyword evidence="5" id="KW-0645">Protease</keyword>
<comment type="caution">
    <text evidence="16">The sequence shown here is derived from an EMBL/GenBank/DDBJ whole genome shotgun (WGS) entry which is preliminary data.</text>
</comment>
<dbReference type="Gene3D" id="3.90.1310.10">
    <property type="entry name" value="Penicillin-binding protein 2a (Domain 2)"/>
    <property type="match status" value="1"/>
</dbReference>
<evidence type="ECO:0000256" key="1">
    <source>
        <dbReference type="ARBA" id="ARBA00004167"/>
    </source>
</evidence>
<dbReference type="PANTHER" id="PTHR30627">
    <property type="entry name" value="PEPTIDOGLYCAN D,D-TRANSPEPTIDASE"/>
    <property type="match status" value="1"/>
</dbReference>
<evidence type="ECO:0000256" key="3">
    <source>
        <dbReference type="ARBA" id="ARBA00022475"/>
    </source>
</evidence>
<evidence type="ECO:0000256" key="4">
    <source>
        <dbReference type="ARBA" id="ARBA00022519"/>
    </source>
</evidence>
<dbReference type="GO" id="GO:0005886">
    <property type="term" value="C:plasma membrane"/>
    <property type="evidence" value="ECO:0007669"/>
    <property type="project" value="UniProtKB-SubCell"/>
</dbReference>
<dbReference type="InterPro" id="IPR005311">
    <property type="entry name" value="PBP_dimer"/>
</dbReference>
<dbReference type="Pfam" id="PF03717">
    <property type="entry name" value="PBP_dimer"/>
    <property type="match status" value="1"/>
</dbReference>
<evidence type="ECO:0000256" key="8">
    <source>
        <dbReference type="ARBA" id="ARBA00022960"/>
    </source>
</evidence>
<dbReference type="EMBL" id="LCLO01000002">
    <property type="protein sequence ID" value="KKU19587.1"/>
    <property type="molecule type" value="Genomic_DNA"/>
</dbReference>
<keyword evidence="3" id="KW-1003">Cell membrane</keyword>
<dbReference type="SUPFAM" id="SSF56601">
    <property type="entry name" value="beta-lactamase/transpeptidase-like"/>
    <property type="match status" value="1"/>
</dbReference>
<keyword evidence="11 13" id="KW-0472">Membrane</keyword>
<name>A0A0G1NGY4_9BACT</name>
<dbReference type="GO" id="GO:0008360">
    <property type="term" value="P:regulation of cell shape"/>
    <property type="evidence" value="ECO:0007669"/>
    <property type="project" value="UniProtKB-KW"/>
</dbReference>
<keyword evidence="7" id="KW-0378">Hydrolase</keyword>
<evidence type="ECO:0000313" key="16">
    <source>
        <dbReference type="EMBL" id="KKU19587.1"/>
    </source>
</evidence>
<proteinExistence type="predicted"/>
<keyword evidence="6 13" id="KW-0812">Transmembrane</keyword>
<keyword evidence="12" id="KW-0961">Cell wall biogenesis/degradation</keyword>
<dbReference type="GO" id="GO:0006508">
    <property type="term" value="P:proteolysis"/>
    <property type="evidence" value="ECO:0007669"/>
    <property type="project" value="UniProtKB-KW"/>
</dbReference>
<evidence type="ECO:0000313" key="17">
    <source>
        <dbReference type="Proteomes" id="UP000034644"/>
    </source>
</evidence>
<evidence type="ECO:0000259" key="14">
    <source>
        <dbReference type="Pfam" id="PF00905"/>
    </source>
</evidence>
<dbReference type="GO" id="GO:0008658">
    <property type="term" value="F:penicillin binding"/>
    <property type="evidence" value="ECO:0007669"/>
    <property type="project" value="InterPro"/>
</dbReference>
<evidence type="ECO:0000259" key="15">
    <source>
        <dbReference type="Pfam" id="PF03717"/>
    </source>
</evidence>
<evidence type="ECO:0000256" key="2">
    <source>
        <dbReference type="ARBA" id="ARBA00004236"/>
    </source>
</evidence>
<keyword evidence="8" id="KW-0133">Cell shape</keyword>
<sequence>MGFEDAPNNFKKYKLKNGDNAPIEPHEILADAEVPNFSEREEGLKLETPIKNHVIRRLFYFSVCIFLILLGRSFYLQVSRYDYYYAKSEKNASRVYQIPSLRGIIYDAKGNQLVFNEPAFDIIVSPGEMPKGESEFGAAVERIAAIVGRGKEELQTALDESKESKNPFILISNVPREAALALISRSAEFPGFGVQQAGIRRYAEADVLSHIFGYLGKLTEPDVKNNPEYFPTDYIGKTGLEAEYEKILRGKPGLLEVEVDAFGRPKRESVIANPENGKNLVLSLELDLQKKLYEEMKKETKSLKVARGAALAMDPSSGEILAMVSLPSFDGNLFGRGISARDYRELIENSDKPLFNRAIAGTYPSGSTIKPLLASAALQENVIGPEKTILSTGGIDIVNKYNNEIIYTFGDWKIGGHGAVNVIKAIAESVNTYFYTIGGGHGDVKGLGVEKIKKYLGLFGWGGALGVDLPGEKDGLIPDPRWKESVKGENWYIGDTYNISIGQGDIAVTPLQVTAAVAAIANGGTLYQPKFVKKIAEPSGKSDEQEEKFEEVAPKIIGQGFVSAKNLEIVRKGMREAVISGSSRALYDLPVKAAGKTGTAQFAKNKTHAWFSGFAPYENPEIVVTVLIEGGGEGSAAAVPVAKEVLKWYFERQK</sequence>
<evidence type="ECO:0000256" key="9">
    <source>
        <dbReference type="ARBA" id="ARBA00022984"/>
    </source>
</evidence>
<dbReference type="GO" id="GO:0071972">
    <property type="term" value="F:peptidoglycan L,D-transpeptidase activity"/>
    <property type="evidence" value="ECO:0007669"/>
    <property type="project" value="TreeGrafter"/>
</dbReference>
<evidence type="ECO:0000256" key="6">
    <source>
        <dbReference type="ARBA" id="ARBA00022692"/>
    </source>
</evidence>
<dbReference type="InterPro" id="IPR012338">
    <property type="entry name" value="Beta-lactam/transpept-like"/>
</dbReference>
<dbReference type="PANTHER" id="PTHR30627:SF2">
    <property type="entry name" value="PEPTIDOGLYCAN D,D-TRANSPEPTIDASE MRDA"/>
    <property type="match status" value="1"/>
</dbReference>
<dbReference type="NCBIfam" id="TIGR03423">
    <property type="entry name" value="pbp2_mrdA"/>
    <property type="match status" value="1"/>
</dbReference>
<dbReference type="GO" id="GO:0071555">
    <property type="term" value="P:cell wall organization"/>
    <property type="evidence" value="ECO:0007669"/>
    <property type="project" value="UniProtKB-KW"/>
</dbReference>
<feature type="transmembrane region" description="Helical" evidence="13">
    <location>
        <begin position="58"/>
        <end position="75"/>
    </location>
</feature>
<dbReference type="Pfam" id="PF00905">
    <property type="entry name" value="Transpeptidase"/>
    <property type="match status" value="1"/>
</dbReference>
<dbReference type="InterPro" id="IPR017790">
    <property type="entry name" value="Penicillin-binding_protein_2"/>
</dbReference>
<evidence type="ECO:0000256" key="5">
    <source>
        <dbReference type="ARBA" id="ARBA00022670"/>
    </source>
</evidence>